<name>A0ABS7CM19_9BACL</name>
<feature type="non-terminal residue" evidence="3">
    <location>
        <position position="67"/>
    </location>
</feature>
<gene>
    <name evidence="3" type="ORF">K0U00_48890</name>
</gene>
<keyword evidence="2" id="KW-1133">Transmembrane helix</keyword>
<evidence type="ECO:0000313" key="3">
    <source>
        <dbReference type="EMBL" id="MBW7461995.1"/>
    </source>
</evidence>
<reference evidence="3 4" key="1">
    <citation type="submission" date="2021-07" db="EMBL/GenBank/DDBJ databases">
        <title>Paenibacillus radiodurans sp. nov., isolated from the southeastern edge of Tengger Desert.</title>
        <authorList>
            <person name="Zhang G."/>
        </authorList>
    </citation>
    <scope>NUCLEOTIDE SEQUENCE [LARGE SCALE GENOMIC DNA]</scope>
    <source>
        <strain evidence="3 4">CCM 7311</strain>
    </source>
</reference>
<evidence type="ECO:0000313" key="4">
    <source>
        <dbReference type="Proteomes" id="UP001519887"/>
    </source>
</evidence>
<evidence type="ECO:0000256" key="1">
    <source>
        <dbReference type="SAM" id="MobiDB-lite"/>
    </source>
</evidence>
<sequence>MNDLIQFILKNFFIVIIVVGFLFSLINKARKGNPQGNRMPDFGSGPAAPRSRRSLEHQQRQFGQPVN</sequence>
<feature type="region of interest" description="Disordered" evidence="1">
    <location>
        <begin position="31"/>
        <end position="67"/>
    </location>
</feature>
<comment type="caution">
    <text evidence="3">The sequence shown here is derived from an EMBL/GenBank/DDBJ whole genome shotgun (WGS) entry which is preliminary data.</text>
</comment>
<keyword evidence="2" id="KW-0472">Membrane</keyword>
<proteinExistence type="predicted"/>
<dbReference type="Proteomes" id="UP001519887">
    <property type="component" value="Unassembled WGS sequence"/>
</dbReference>
<evidence type="ECO:0008006" key="5">
    <source>
        <dbReference type="Google" id="ProtNLM"/>
    </source>
</evidence>
<keyword evidence="4" id="KW-1185">Reference proteome</keyword>
<organism evidence="3 4">
    <name type="scientific">Paenibacillus sepulcri</name>
    <dbReference type="NCBI Taxonomy" id="359917"/>
    <lineage>
        <taxon>Bacteria</taxon>
        <taxon>Bacillati</taxon>
        <taxon>Bacillota</taxon>
        <taxon>Bacilli</taxon>
        <taxon>Bacillales</taxon>
        <taxon>Paenibacillaceae</taxon>
        <taxon>Paenibacillus</taxon>
    </lineage>
</organism>
<evidence type="ECO:0000256" key="2">
    <source>
        <dbReference type="SAM" id="Phobius"/>
    </source>
</evidence>
<protein>
    <recommendedName>
        <fullName evidence="5">DUF4083 domain-containing protein</fullName>
    </recommendedName>
</protein>
<keyword evidence="2" id="KW-0812">Transmembrane</keyword>
<dbReference type="EMBL" id="JAHZIK010003477">
    <property type="protein sequence ID" value="MBW7461995.1"/>
    <property type="molecule type" value="Genomic_DNA"/>
</dbReference>
<accession>A0ABS7CM19</accession>
<feature type="transmembrane region" description="Helical" evidence="2">
    <location>
        <begin position="12"/>
        <end position="29"/>
    </location>
</feature>